<evidence type="ECO:0000256" key="2">
    <source>
        <dbReference type="ARBA" id="ARBA00008014"/>
    </source>
</evidence>
<dbReference type="EC" id="4.2.3.5" evidence="3"/>
<comment type="similarity">
    <text evidence="2">Belongs to the chorismate synthase family.</text>
</comment>
<dbReference type="UniPathway" id="UPA00053">
    <property type="reaction ID" value="UER00090"/>
</dbReference>
<keyword evidence="5" id="KW-0057">Aromatic amino acid biosynthesis</keyword>
<sequence length="63" mass="6639">FAVKPTSSIARPQATVDLQQHTDTTIVVTGRHDPCIVPRAVVVLESVTAMALADLGLRGGFLP</sequence>
<evidence type="ECO:0000256" key="5">
    <source>
        <dbReference type="ARBA" id="ARBA00023141"/>
    </source>
</evidence>
<feature type="non-terminal residue" evidence="7">
    <location>
        <position position="1"/>
    </location>
</feature>
<evidence type="ECO:0000256" key="1">
    <source>
        <dbReference type="ARBA" id="ARBA00005044"/>
    </source>
</evidence>
<dbReference type="PANTHER" id="PTHR21085:SF0">
    <property type="entry name" value="CHORISMATE SYNTHASE"/>
    <property type="match status" value="1"/>
</dbReference>
<gene>
    <name evidence="7" type="ORF">B1B_00902</name>
</gene>
<dbReference type="SUPFAM" id="SSF103263">
    <property type="entry name" value="Chorismate synthase, AroC"/>
    <property type="match status" value="1"/>
</dbReference>
<name>T1D767_9ZZZZ</name>
<dbReference type="GO" id="GO:0009423">
    <property type="term" value="P:chorismate biosynthetic process"/>
    <property type="evidence" value="ECO:0007669"/>
    <property type="project" value="UniProtKB-UniPathway"/>
</dbReference>
<dbReference type="GO" id="GO:0010181">
    <property type="term" value="F:FMN binding"/>
    <property type="evidence" value="ECO:0007669"/>
    <property type="project" value="TreeGrafter"/>
</dbReference>
<keyword evidence="4" id="KW-0028">Amino-acid biosynthesis</keyword>
<dbReference type="EMBL" id="AUZY01000661">
    <property type="protein sequence ID" value="EQD78100.1"/>
    <property type="molecule type" value="Genomic_DNA"/>
</dbReference>
<dbReference type="AlphaFoldDB" id="T1D767"/>
<comment type="pathway">
    <text evidence="1">Metabolic intermediate biosynthesis; chorismate biosynthesis; chorismate from D-erythrose 4-phosphate and phosphoenolpyruvate: step 7/7.</text>
</comment>
<protein>
    <recommendedName>
        <fullName evidence="3">chorismate synthase</fullName>
        <ecNumber evidence="3">4.2.3.5</ecNumber>
    </recommendedName>
</protein>
<dbReference type="InterPro" id="IPR020541">
    <property type="entry name" value="Chorismate_synthase_CS"/>
</dbReference>
<dbReference type="GO" id="GO:0008652">
    <property type="term" value="P:amino acid biosynthetic process"/>
    <property type="evidence" value="ECO:0007669"/>
    <property type="project" value="UniProtKB-KW"/>
</dbReference>
<dbReference type="Pfam" id="PF01264">
    <property type="entry name" value="Chorismate_synt"/>
    <property type="match status" value="1"/>
</dbReference>
<accession>T1D767</accession>
<dbReference type="PROSITE" id="PS00789">
    <property type="entry name" value="CHORISMATE_SYNTHASE_3"/>
    <property type="match status" value="1"/>
</dbReference>
<evidence type="ECO:0000256" key="4">
    <source>
        <dbReference type="ARBA" id="ARBA00022605"/>
    </source>
</evidence>
<comment type="caution">
    <text evidence="7">The sequence shown here is derived from an EMBL/GenBank/DDBJ whole genome shotgun (WGS) entry which is preliminary data.</text>
</comment>
<keyword evidence="6 7" id="KW-0456">Lyase</keyword>
<organism evidence="7">
    <name type="scientific">mine drainage metagenome</name>
    <dbReference type="NCBI Taxonomy" id="410659"/>
    <lineage>
        <taxon>unclassified sequences</taxon>
        <taxon>metagenomes</taxon>
        <taxon>ecological metagenomes</taxon>
    </lineage>
</organism>
<reference evidence="7" key="2">
    <citation type="journal article" date="2014" name="ISME J.">
        <title>Microbial stratification in low pH oxic and suboxic macroscopic growths along an acid mine drainage.</title>
        <authorList>
            <person name="Mendez-Garcia C."/>
            <person name="Mesa V."/>
            <person name="Sprenger R.R."/>
            <person name="Richter M."/>
            <person name="Diez M.S."/>
            <person name="Solano J."/>
            <person name="Bargiela R."/>
            <person name="Golyshina O.V."/>
            <person name="Manteca A."/>
            <person name="Ramos J.L."/>
            <person name="Gallego J.R."/>
            <person name="Llorente I."/>
            <person name="Martins Dos Santos V.A."/>
            <person name="Jensen O.N."/>
            <person name="Pelaez A.I."/>
            <person name="Sanchez J."/>
            <person name="Ferrer M."/>
        </authorList>
    </citation>
    <scope>NUCLEOTIDE SEQUENCE</scope>
</reference>
<dbReference type="GO" id="GO:0004107">
    <property type="term" value="F:chorismate synthase activity"/>
    <property type="evidence" value="ECO:0007669"/>
    <property type="project" value="UniProtKB-EC"/>
</dbReference>
<evidence type="ECO:0000256" key="6">
    <source>
        <dbReference type="ARBA" id="ARBA00023239"/>
    </source>
</evidence>
<dbReference type="GO" id="GO:0009073">
    <property type="term" value="P:aromatic amino acid family biosynthetic process"/>
    <property type="evidence" value="ECO:0007669"/>
    <property type="project" value="UniProtKB-KW"/>
</dbReference>
<proteinExistence type="inferred from homology"/>
<evidence type="ECO:0000256" key="3">
    <source>
        <dbReference type="ARBA" id="ARBA00013036"/>
    </source>
</evidence>
<evidence type="ECO:0000313" key="7">
    <source>
        <dbReference type="EMBL" id="EQD78100.1"/>
    </source>
</evidence>
<dbReference type="PANTHER" id="PTHR21085">
    <property type="entry name" value="CHORISMATE SYNTHASE"/>
    <property type="match status" value="1"/>
</dbReference>
<dbReference type="InterPro" id="IPR035904">
    <property type="entry name" value="Chorismate_synth_AroC_sf"/>
</dbReference>
<dbReference type="Gene3D" id="3.60.150.10">
    <property type="entry name" value="Chorismate synthase AroC"/>
    <property type="match status" value="1"/>
</dbReference>
<dbReference type="InterPro" id="IPR000453">
    <property type="entry name" value="Chorismate_synth"/>
</dbReference>
<dbReference type="GO" id="GO:0005829">
    <property type="term" value="C:cytosol"/>
    <property type="evidence" value="ECO:0007669"/>
    <property type="project" value="TreeGrafter"/>
</dbReference>
<reference evidence="7" key="1">
    <citation type="submission" date="2013-08" db="EMBL/GenBank/DDBJ databases">
        <authorList>
            <person name="Mendez C."/>
            <person name="Richter M."/>
            <person name="Ferrer M."/>
            <person name="Sanchez J."/>
        </authorList>
    </citation>
    <scope>NUCLEOTIDE SEQUENCE</scope>
</reference>